<dbReference type="Proteomes" id="UP000237104">
    <property type="component" value="Unassembled WGS sequence"/>
</dbReference>
<sequence length="206" mass="20655">MRGARVIEPGSAPSGSAPARSADAGTPASGTSSPAREATVVRPRGSVRAQEPVSAAAADDAPIENASGRRRLVMIGSIAAAVLLIGAVVAAVTLTGIDNSALTPTASPVPAKPDSVNSAAGVPAPVLEGTATSEDGSQVTFTVSNPSPSDGDVYRWARAETPNQPKLSTVADITVDGVVPGSTVCVDIYLQRTDGKISEANRACNR</sequence>
<name>A0A2S3Z8X7_9MICO</name>
<reference evidence="3 4" key="1">
    <citation type="submission" date="2018-01" db="EMBL/GenBank/DDBJ databases">
        <title>Cryobacterium sp. nov., from glaciers in China.</title>
        <authorList>
            <person name="Liu Q."/>
            <person name="Xin Y.-H."/>
        </authorList>
    </citation>
    <scope>NUCLEOTIDE SEQUENCE [LARGE SCALE GENOMIC DNA]</scope>
    <source>
        <strain evidence="3 4">TMB1-8</strain>
    </source>
</reference>
<keyword evidence="2" id="KW-1133">Transmembrane helix</keyword>
<evidence type="ECO:0000313" key="3">
    <source>
        <dbReference type="EMBL" id="POH61994.1"/>
    </source>
</evidence>
<dbReference type="EMBL" id="PPXF01000058">
    <property type="protein sequence ID" value="POH61994.1"/>
    <property type="molecule type" value="Genomic_DNA"/>
</dbReference>
<keyword evidence="2" id="KW-0812">Transmembrane</keyword>
<feature type="region of interest" description="Disordered" evidence="1">
    <location>
        <begin position="1"/>
        <end position="60"/>
    </location>
</feature>
<protein>
    <submittedName>
        <fullName evidence="3">Uncharacterized protein</fullName>
    </submittedName>
</protein>
<proteinExistence type="predicted"/>
<dbReference type="AlphaFoldDB" id="A0A2S3Z8X7"/>
<feature type="compositionally biased region" description="Low complexity" evidence="1">
    <location>
        <begin position="9"/>
        <end position="25"/>
    </location>
</feature>
<evidence type="ECO:0000256" key="2">
    <source>
        <dbReference type="SAM" id="Phobius"/>
    </source>
</evidence>
<comment type="caution">
    <text evidence="3">The sequence shown here is derived from an EMBL/GenBank/DDBJ whole genome shotgun (WGS) entry which is preliminary data.</text>
</comment>
<organism evidence="3 4">
    <name type="scientific">Cryobacterium zongtaii</name>
    <dbReference type="NCBI Taxonomy" id="1259217"/>
    <lineage>
        <taxon>Bacteria</taxon>
        <taxon>Bacillati</taxon>
        <taxon>Actinomycetota</taxon>
        <taxon>Actinomycetes</taxon>
        <taxon>Micrococcales</taxon>
        <taxon>Microbacteriaceae</taxon>
        <taxon>Cryobacterium</taxon>
    </lineage>
</organism>
<evidence type="ECO:0000256" key="1">
    <source>
        <dbReference type="SAM" id="MobiDB-lite"/>
    </source>
</evidence>
<gene>
    <name evidence="3" type="ORF">C3B59_15645</name>
</gene>
<keyword evidence="2" id="KW-0472">Membrane</keyword>
<feature type="transmembrane region" description="Helical" evidence="2">
    <location>
        <begin position="72"/>
        <end position="97"/>
    </location>
</feature>
<evidence type="ECO:0000313" key="4">
    <source>
        <dbReference type="Proteomes" id="UP000237104"/>
    </source>
</evidence>
<accession>A0A2S3Z8X7</accession>